<organism evidence="1 2">
    <name type="scientific">Undibacterium oligocarboniphilum</name>
    <dbReference type="NCBI Taxonomy" id="666702"/>
    <lineage>
        <taxon>Bacteria</taxon>
        <taxon>Pseudomonadati</taxon>
        <taxon>Pseudomonadota</taxon>
        <taxon>Betaproteobacteria</taxon>
        <taxon>Burkholderiales</taxon>
        <taxon>Oxalobacteraceae</taxon>
        <taxon>Undibacterium</taxon>
    </lineage>
</organism>
<protein>
    <submittedName>
        <fullName evidence="1">Uncharacterized protein</fullName>
    </submittedName>
</protein>
<sequence length="422" mass="47246">MTSLKKSLLAIVKGFSIPVFLNGEELERPHAIAHLPTTCDIGCGVAYIPGLAKPNSDIDFRSVIYFQGLPVSCPDLGTAWQFAKVNIVHIDNTFSVRMPDRDSFIDPVETAERIKSALKQAILNTLNNIKATRPVTEFVEYFKALCLVDAQYLLNDVDLLPTEVIETMDHIPDRHNSFQTSFVDEPIHKNKLVGNQQLLIANLDNYHHSEIDNYFALSSLLFWEDALLIKTRDLHKDHWVHGMTKDPKAAKLDVVYEASSSEHFSFRFVCGNLHLVPGFTVNAWGHSYHITNESITLEDGNIICGNDFPSDALLQLDSYETDEVFNEQVHDDDTSSLSHLLFSMRGEKPEVSVQRALQSERIPSMTGCQNTATCVVIAEKKLQVTPLLDILKAFSASLSLPVDVHQMQDFIASLNLAVSQHV</sequence>
<gene>
    <name evidence="1" type="ORF">HV832_16535</name>
</gene>
<proteinExistence type="predicted"/>
<keyword evidence="2" id="KW-1185">Reference proteome</keyword>
<reference evidence="1 2" key="1">
    <citation type="submission" date="2020-06" db="EMBL/GenBank/DDBJ databases">
        <authorList>
            <person name="Qiu C."/>
            <person name="Liu Z."/>
        </authorList>
    </citation>
    <scope>NUCLEOTIDE SEQUENCE [LARGE SCALE GENOMIC DNA]</scope>
    <source>
        <strain evidence="1 2">EM 1</strain>
    </source>
</reference>
<dbReference type="EMBL" id="JABXYJ010000015">
    <property type="protein sequence ID" value="NVO79427.1"/>
    <property type="molecule type" value="Genomic_DNA"/>
</dbReference>
<dbReference type="AlphaFoldDB" id="A0A850QJX8"/>
<dbReference type="RefSeq" id="WP_176805107.1">
    <property type="nucleotide sequence ID" value="NZ_JABXYJ010000015.1"/>
</dbReference>
<name>A0A850QJX8_9BURK</name>
<dbReference type="Proteomes" id="UP000588051">
    <property type="component" value="Unassembled WGS sequence"/>
</dbReference>
<evidence type="ECO:0000313" key="2">
    <source>
        <dbReference type="Proteomes" id="UP000588051"/>
    </source>
</evidence>
<evidence type="ECO:0000313" key="1">
    <source>
        <dbReference type="EMBL" id="NVO79427.1"/>
    </source>
</evidence>
<comment type="caution">
    <text evidence="1">The sequence shown here is derived from an EMBL/GenBank/DDBJ whole genome shotgun (WGS) entry which is preliminary data.</text>
</comment>
<accession>A0A850QJX8</accession>